<sequence length="127" mass="14379">MVEAPLSCHCIRPLEGSYSKIYISDQLLVTTALNNLDMDPIVQADRRGGNHSHQEDEKKYYPARSCSNTGEFKEVSLTKKIRKQTEIDPVSLTLETSFQLVTWPDFCAKPCGSERRRVAVTSMARRS</sequence>
<accession>A0AAE0YRI5</accession>
<gene>
    <name evidence="1" type="ORF">RRG08_027506</name>
</gene>
<dbReference type="EMBL" id="JAWDGP010005603">
    <property type="protein sequence ID" value="KAK3755248.1"/>
    <property type="molecule type" value="Genomic_DNA"/>
</dbReference>
<comment type="caution">
    <text evidence="1">The sequence shown here is derived from an EMBL/GenBank/DDBJ whole genome shotgun (WGS) entry which is preliminary data.</text>
</comment>
<organism evidence="1 2">
    <name type="scientific">Elysia crispata</name>
    <name type="common">lettuce slug</name>
    <dbReference type="NCBI Taxonomy" id="231223"/>
    <lineage>
        <taxon>Eukaryota</taxon>
        <taxon>Metazoa</taxon>
        <taxon>Spiralia</taxon>
        <taxon>Lophotrochozoa</taxon>
        <taxon>Mollusca</taxon>
        <taxon>Gastropoda</taxon>
        <taxon>Heterobranchia</taxon>
        <taxon>Euthyneura</taxon>
        <taxon>Panpulmonata</taxon>
        <taxon>Sacoglossa</taxon>
        <taxon>Placobranchoidea</taxon>
        <taxon>Plakobranchidae</taxon>
        <taxon>Elysia</taxon>
    </lineage>
</organism>
<reference evidence="1" key="1">
    <citation type="journal article" date="2023" name="G3 (Bethesda)">
        <title>A reference genome for the long-term kleptoplast-retaining sea slug Elysia crispata morphotype clarki.</title>
        <authorList>
            <person name="Eastman K.E."/>
            <person name="Pendleton A.L."/>
            <person name="Shaikh M.A."/>
            <person name="Suttiyut T."/>
            <person name="Ogas R."/>
            <person name="Tomko P."/>
            <person name="Gavelis G."/>
            <person name="Widhalm J.R."/>
            <person name="Wisecaver J.H."/>
        </authorList>
    </citation>
    <scope>NUCLEOTIDE SEQUENCE</scope>
    <source>
        <strain evidence="1">ECLA1</strain>
    </source>
</reference>
<evidence type="ECO:0000313" key="1">
    <source>
        <dbReference type="EMBL" id="KAK3755248.1"/>
    </source>
</evidence>
<keyword evidence="2" id="KW-1185">Reference proteome</keyword>
<proteinExistence type="predicted"/>
<evidence type="ECO:0000313" key="2">
    <source>
        <dbReference type="Proteomes" id="UP001283361"/>
    </source>
</evidence>
<protein>
    <submittedName>
        <fullName evidence="1">Uncharacterized protein</fullName>
    </submittedName>
</protein>
<dbReference type="Proteomes" id="UP001283361">
    <property type="component" value="Unassembled WGS sequence"/>
</dbReference>
<name>A0AAE0YRI5_9GAST</name>
<dbReference type="AlphaFoldDB" id="A0AAE0YRI5"/>